<dbReference type="Gene3D" id="1.10.260.40">
    <property type="entry name" value="lambda repressor-like DNA-binding domains"/>
    <property type="match status" value="1"/>
</dbReference>
<dbReference type="SUPFAM" id="SSF47413">
    <property type="entry name" value="lambda repressor-like DNA-binding domains"/>
    <property type="match status" value="1"/>
</dbReference>
<name>A0A370FN41_9BURK</name>
<dbReference type="RefSeq" id="WP_114801529.1">
    <property type="nucleotide sequence ID" value="NZ_QQAV01000001.1"/>
</dbReference>
<feature type="domain" description="HTH cro/C1-type" evidence="1">
    <location>
        <begin position="33"/>
        <end position="86"/>
    </location>
</feature>
<dbReference type="GO" id="GO:0003677">
    <property type="term" value="F:DNA binding"/>
    <property type="evidence" value="ECO:0007669"/>
    <property type="project" value="InterPro"/>
</dbReference>
<dbReference type="SMART" id="SM00530">
    <property type="entry name" value="HTH_XRE"/>
    <property type="match status" value="1"/>
</dbReference>
<dbReference type="PROSITE" id="PS50943">
    <property type="entry name" value="HTH_CROC1"/>
    <property type="match status" value="1"/>
</dbReference>
<organism evidence="2 3">
    <name type="scientific">Pseudacidovorax intermedius</name>
    <dbReference type="NCBI Taxonomy" id="433924"/>
    <lineage>
        <taxon>Bacteria</taxon>
        <taxon>Pseudomonadati</taxon>
        <taxon>Pseudomonadota</taxon>
        <taxon>Betaproteobacteria</taxon>
        <taxon>Burkholderiales</taxon>
        <taxon>Comamonadaceae</taxon>
        <taxon>Pseudacidovorax</taxon>
    </lineage>
</organism>
<evidence type="ECO:0000313" key="2">
    <source>
        <dbReference type="EMBL" id="RDI28673.1"/>
    </source>
</evidence>
<keyword evidence="3" id="KW-1185">Reference proteome</keyword>
<protein>
    <submittedName>
        <fullName evidence="2">Helix-turn-helix protein</fullName>
    </submittedName>
</protein>
<accession>A0A370FN41</accession>
<proteinExistence type="predicted"/>
<dbReference type="InterPro" id="IPR001387">
    <property type="entry name" value="Cro/C1-type_HTH"/>
</dbReference>
<dbReference type="CDD" id="cd00093">
    <property type="entry name" value="HTH_XRE"/>
    <property type="match status" value="1"/>
</dbReference>
<dbReference type="OrthoDB" id="129597at2"/>
<comment type="caution">
    <text evidence="2">The sequence shown here is derived from an EMBL/GenBank/DDBJ whole genome shotgun (WGS) entry which is preliminary data.</text>
</comment>
<dbReference type="InterPro" id="IPR039554">
    <property type="entry name" value="HigA2-like_HTH"/>
</dbReference>
<dbReference type="InterPro" id="IPR010982">
    <property type="entry name" value="Lambda_DNA-bd_dom_sf"/>
</dbReference>
<evidence type="ECO:0000313" key="3">
    <source>
        <dbReference type="Proteomes" id="UP000255265"/>
    </source>
</evidence>
<dbReference type="Proteomes" id="UP000255265">
    <property type="component" value="Unassembled WGS sequence"/>
</dbReference>
<dbReference type="Pfam" id="PF13744">
    <property type="entry name" value="HTH_37"/>
    <property type="match status" value="1"/>
</dbReference>
<evidence type="ECO:0000259" key="1">
    <source>
        <dbReference type="PROSITE" id="PS50943"/>
    </source>
</evidence>
<gene>
    <name evidence="2" type="ORF">DFR41_101429</name>
</gene>
<dbReference type="EMBL" id="QQAV01000001">
    <property type="protein sequence ID" value="RDI28673.1"/>
    <property type="molecule type" value="Genomic_DNA"/>
</dbReference>
<dbReference type="AlphaFoldDB" id="A0A370FN41"/>
<sequence length="103" mass="11386">MARKFGELRAGMSPASQARAAARAEALLVEMQLQELRKSRNVTQVELAQAMHVEQAAVSKLERREDMYVSTLRAYVQALGGELKLVASFPDGDIQVHPFEEAS</sequence>
<reference evidence="2 3" key="1">
    <citation type="submission" date="2018-07" db="EMBL/GenBank/DDBJ databases">
        <title>Genomic Encyclopedia of Type Strains, Phase IV (KMG-IV): sequencing the most valuable type-strain genomes for metagenomic binning, comparative biology and taxonomic classification.</title>
        <authorList>
            <person name="Goeker M."/>
        </authorList>
    </citation>
    <scope>NUCLEOTIDE SEQUENCE [LARGE SCALE GENOMIC DNA]</scope>
    <source>
        <strain evidence="2 3">DSM 21352</strain>
    </source>
</reference>